<feature type="domain" description="Transposase zinc-binding" evidence="2">
    <location>
        <begin position="8"/>
        <end position="64"/>
    </location>
</feature>
<feature type="domain" description="Transposase IS801/IS1294" evidence="1">
    <location>
        <begin position="106"/>
        <end position="268"/>
    </location>
</feature>
<dbReference type="PANTHER" id="PTHR37023:SF1">
    <property type="entry name" value="ISSOD25 TRANSPOSASE TNPA_ISSOD25"/>
    <property type="match status" value="1"/>
</dbReference>
<dbReference type="Proteomes" id="UP001594351">
    <property type="component" value="Unassembled WGS sequence"/>
</dbReference>
<dbReference type="Pfam" id="PF14319">
    <property type="entry name" value="Zn_Tnp_IS91"/>
    <property type="match status" value="1"/>
</dbReference>
<keyword evidence="4" id="KW-1185">Reference proteome</keyword>
<sequence>MNHDQSCFCRVYCDNCKKDFLVPFSCKSRYFCPSCHQKRVLIWSEWLINEVLEDVSHTQLVFSIPRVLRNAFFRNRKLLGGLSVCAAETIKETIHTIYGDKTIQPGIISCIHSFGKEARWNPHLHILSTGGGFDKNNMFHSLSLFPEKEMALLFREKVFRMMIDAHFLSEDFADKMRKWTWSGFSVHQSFPVSPSDDQGLGRLAQYISRAPFSLAKIEYDPQRGVVIFHSKKEKKTFDPIEFIFLLQKHIPNKGEVLIRYYGYYSNVSRGKTKLACCESPEKGPVEKAVDDDSPDKKEYKKRWAALIQKVYEINPLICPRCGAEMRIIAYIDQWETIVRILKHLELWPTPARDPPTKKSNTTADPPVQETLFPLEAKYFGS</sequence>
<comment type="caution">
    <text evidence="3">The sequence shown here is derived from an EMBL/GenBank/DDBJ whole genome shotgun (WGS) entry which is preliminary data.</text>
</comment>
<evidence type="ECO:0000259" key="2">
    <source>
        <dbReference type="Pfam" id="PF14319"/>
    </source>
</evidence>
<accession>A0ABV6Z1S5</accession>
<name>A0ABV6Z1S5_UNCC1</name>
<gene>
    <name evidence="3" type="ORF">ACFL27_19560</name>
</gene>
<dbReference type="InterPro" id="IPR007069">
    <property type="entry name" value="Transposase_32"/>
</dbReference>
<dbReference type="EMBL" id="JBHPBY010000308">
    <property type="protein sequence ID" value="MFC1852401.1"/>
    <property type="molecule type" value="Genomic_DNA"/>
</dbReference>
<evidence type="ECO:0000313" key="4">
    <source>
        <dbReference type="Proteomes" id="UP001594351"/>
    </source>
</evidence>
<dbReference type="PANTHER" id="PTHR37023">
    <property type="entry name" value="TRANSPOSASE"/>
    <property type="match status" value="1"/>
</dbReference>
<evidence type="ECO:0000313" key="3">
    <source>
        <dbReference type="EMBL" id="MFC1852401.1"/>
    </source>
</evidence>
<protein>
    <submittedName>
        <fullName evidence="3">Transposase</fullName>
    </submittedName>
</protein>
<organism evidence="3 4">
    <name type="scientific">candidate division CSSED10-310 bacterium</name>
    <dbReference type="NCBI Taxonomy" id="2855610"/>
    <lineage>
        <taxon>Bacteria</taxon>
        <taxon>Bacteria division CSSED10-310</taxon>
    </lineage>
</organism>
<dbReference type="InterPro" id="IPR026889">
    <property type="entry name" value="Zn_Tnp"/>
</dbReference>
<proteinExistence type="predicted"/>
<evidence type="ECO:0000259" key="1">
    <source>
        <dbReference type="Pfam" id="PF04986"/>
    </source>
</evidence>
<dbReference type="Pfam" id="PF04986">
    <property type="entry name" value="Y2_Tnp"/>
    <property type="match status" value="1"/>
</dbReference>
<reference evidence="3 4" key="1">
    <citation type="submission" date="2024-09" db="EMBL/GenBank/DDBJ databases">
        <title>Laminarin stimulates single cell rates of sulfate reduction while oxygen inhibits transcriptomic activity in coastal marine sediment.</title>
        <authorList>
            <person name="Lindsay M."/>
            <person name="Orcutt B."/>
            <person name="Emerson D."/>
            <person name="Stepanauskas R."/>
            <person name="D'Angelo T."/>
        </authorList>
    </citation>
    <scope>NUCLEOTIDE SEQUENCE [LARGE SCALE GENOMIC DNA]</scope>
    <source>
        <strain evidence="3">SAG AM-311-K15</strain>
    </source>
</reference>